<keyword evidence="1" id="KW-0238">DNA-binding</keyword>
<dbReference type="InterPro" id="IPR009071">
    <property type="entry name" value="HMG_box_dom"/>
</dbReference>
<dbReference type="Proteomes" id="UP000256970">
    <property type="component" value="Unassembled WGS sequence"/>
</dbReference>
<keyword evidence="6" id="KW-1185">Reference proteome</keyword>
<evidence type="ECO:0008006" key="7">
    <source>
        <dbReference type="Google" id="ProtNLM"/>
    </source>
</evidence>
<dbReference type="InterPro" id="IPR036431">
    <property type="entry name" value="ARID_dom_sf"/>
</dbReference>
<keyword evidence="1" id="KW-0539">Nucleus</keyword>
<feature type="compositionally biased region" description="Basic and acidic residues" evidence="2">
    <location>
        <begin position="456"/>
        <end position="465"/>
    </location>
</feature>
<feature type="compositionally biased region" description="Basic and acidic residues" evidence="2">
    <location>
        <begin position="472"/>
        <end position="481"/>
    </location>
</feature>
<reference evidence="5 6" key="1">
    <citation type="submission" date="2016-10" db="EMBL/GenBank/DDBJ databases">
        <authorList>
            <person name="Cai Z."/>
        </authorList>
    </citation>
    <scope>NUCLEOTIDE SEQUENCE [LARGE SCALE GENOMIC DNA]</scope>
</reference>
<dbReference type="STRING" id="3088.A0A383VLR0"/>
<dbReference type="AlphaFoldDB" id="A0A383VLR0"/>
<feature type="compositionally biased region" description="Low complexity" evidence="2">
    <location>
        <begin position="204"/>
        <end position="213"/>
    </location>
</feature>
<dbReference type="PANTHER" id="PTHR46691:SF1">
    <property type="entry name" value="AT-RICH INTERACTIVE DOMAIN-CONTAINING PROTEIN 2"/>
    <property type="match status" value="1"/>
</dbReference>
<dbReference type="SUPFAM" id="SSF47095">
    <property type="entry name" value="HMG-box"/>
    <property type="match status" value="1"/>
</dbReference>
<proteinExistence type="predicted"/>
<feature type="compositionally biased region" description="Low complexity" evidence="2">
    <location>
        <begin position="557"/>
        <end position="630"/>
    </location>
</feature>
<evidence type="ECO:0000313" key="6">
    <source>
        <dbReference type="Proteomes" id="UP000256970"/>
    </source>
</evidence>
<dbReference type="EMBL" id="FNXT01000617">
    <property type="protein sequence ID" value="SZX65346.1"/>
    <property type="molecule type" value="Genomic_DNA"/>
</dbReference>
<feature type="compositionally biased region" description="Low complexity" evidence="2">
    <location>
        <begin position="493"/>
        <end position="530"/>
    </location>
</feature>
<dbReference type="PROSITE" id="PS51011">
    <property type="entry name" value="ARID"/>
    <property type="match status" value="1"/>
</dbReference>
<feature type="domain" description="ARID" evidence="4">
    <location>
        <begin position="48"/>
        <end position="139"/>
    </location>
</feature>
<evidence type="ECO:0000259" key="4">
    <source>
        <dbReference type="PROSITE" id="PS51011"/>
    </source>
</evidence>
<protein>
    <recommendedName>
        <fullName evidence="7">HMG box domain-containing protein</fullName>
    </recommendedName>
</protein>
<feature type="compositionally biased region" description="Low complexity" evidence="2">
    <location>
        <begin position="537"/>
        <end position="546"/>
    </location>
</feature>
<dbReference type="Pfam" id="PF01388">
    <property type="entry name" value="ARID"/>
    <property type="match status" value="1"/>
</dbReference>
<feature type="region of interest" description="Disordered" evidence="2">
    <location>
        <begin position="357"/>
        <end position="420"/>
    </location>
</feature>
<dbReference type="GO" id="GO:0003677">
    <property type="term" value="F:DNA binding"/>
    <property type="evidence" value="ECO:0007669"/>
    <property type="project" value="UniProtKB-UniRule"/>
</dbReference>
<evidence type="ECO:0000313" key="5">
    <source>
        <dbReference type="EMBL" id="SZX65346.1"/>
    </source>
</evidence>
<dbReference type="SMART" id="SM01014">
    <property type="entry name" value="ARID"/>
    <property type="match status" value="1"/>
</dbReference>
<dbReference type="SMART" id="SM00398">
    <property type="entry name" value="HMG"/>
    <property type="match status" value="1"/>
</dbReference>
<dbReference type="Gene3D" id="1.10.150.60">
    <property type="entry name" value="ARID DNA-binding domain"/>
    <property type="match status" value="1"/>
</dbReference>
<sequence>MTEEVEAAAPAAPVDVKEHSCGDDDGHTTYPAALASQEAVCEDGELFTRLLQDLNAKLQTAQPKKYRPSKYRVPTVAGKDLSLHALYQQVTGLGGVIAVTADNKWPEIIASFSFQSKVNLSAIKRIYSSLLWHFEQVYQHGMGGQKLQEPPELPAGAVDPALQDGAAAGAGASASRPARNRRGTSLAAIIAATDGADSDDGDAGDAPASGAAADGKKAGDGAAAGANGKAAADGKTPPPAAAAGKEGGKPPQQQQQRSRGPSQQRGGAGAAAAPAKAPDLVGFMKAGRARKDLTGQAVTGRVDARFDCGYFVSLNIAGQSFSGILYCPTAVAAAAAAGASGQAAGRAAAAVKREDSGAAADGSGGGRKAGAAANGSSVGVKRDAAAAAGGDAGEPAQRGGKRRRGPAPSADPGSASKPKSAKTAFNFFAAEQWPLVKAELGPNAVPQEISRAVGERWNKTTDAERQPYMQRSNEDKERFEKAMAGWRQGLESPAGKEAAAAAGGDAAASPVPAAAAAGGEAAGTPAAADAMEVDGEAAAGQQQQQHQTKHKLKLKLGQHGVMGPPSKGGPASPSPVTAVAAAAATPEQHTQEPAAPAAAPTAAADPEVEAPAAAPAAAEAAAEAAAAPPAAAIVPEQDAAAVPAVVSAAADVAPQPMQQ</sequence>
<feature type="region of interest" description="Disordered" evidence="2">
    <location>
        <begin position="456"/>
        <end position="630"/>
    </location>
</feature>
<dbReference type="PANTHER" id="PTHR46691">
    <property type="entry name" value="HIGH MOBILITY GROUP B PROTEIN 9"/>
    <property type="match status" value="1"/>
</dbReference>
<dbReference type="SUPFAM" id="SSF46774">
    <property type="entry name" value="ARID-like"/>
    <property type="match status" value="1"/>
</dbReference>
<dbReference type="SMART" id="SM00501">
    <property type="entry name" value="BRIGHT"/>
    <property type="match status" value="1"/>
</dbReference>
<evidence type="ECO:0000256" key="1">
    <source>
        <dbReference type="PROSITE-ProRule" id="PRU00267"/>
    </source>
</evidence>
<dbReference type="InterPro" id="IPR001606">
    <property type="entry name" value="ARID_dom"/>
</dbReference>
<dbReference type="Gene3D" id="1.10.30.10">
    <property type="entry name" value="High mobility group box domain"/>
    <property type="match status" value="1"/>
</dbReference>
<dbReference type="Pfam" id="PF00505">
    <property type="entry name" value="HMG_box"/>
    <property type="match status" value="1"/>
</dbReference>
<feature type="region of interest" description="Disordered" evidence="2">
    <location>
        <begin position="195"/>
        <end position="275"/>
    </location>
</feature>
<dbReference type="PROSITE" id="PS50118">
    <property type="entry name" value="HMG_BOX_2"/>
    <property type="match status" value="1"/>
</dbReference>
<accession>A0A383VLR0</accession>
<dbReference type="GO" id="GO:0005634">
    <property type="term" value="C:nucleus"/>
    <property type="evidence" value="ECO:0007669"/>
    <property type="project" value="UniProtKB-UniRule"/>
</dbReference>
<organism evidence="5 6">
    <name type="scientific">Tetradesmus obliquus</name>
    <name type="common">Green alga</name>
    <name type="synonym">Acutodesmus obliquus</name>
    <dbReference type="NCBI Taxonomy" id="3088"/>
    <lineage>
        <taxon>Eukaryota</taxon>
        <taxon>Viridiplantae</taxon>
        <taxon>Chlorophyta</taxon>
        <taxon>core chlorophytes</taxon>
        <taxon>Chlorophyceae</taxon>
        <taxon>CS clade</taxon>
        <taxon>Sphaeropleales</taxon>
        <taxon>Scenedesmaceae</taxon>
        <taxon>Tetradesmus</taxon>
    </lineage>
</organism>
<feature type="compositionally biased region" description="Low complexity" evidence="2">
    <location>
        <begin position="220"/>
        <end position="275"/>
    </location>
</feature>
<evidence type="ECO:0000259" key="3">
    <source>
        <dbReference type="PROSITE" id="PS50118"/>
    </source>
</evidence>
<dbReference type="InterPro" id="IPR036910">
    <property type="entry name" value="HMG_box_dom_sf"/>
</dbReference>
<name>A0A383VLR0_TETOB</name>
<feature type="DNA-binding region" description="HMG box" evidence="1">
    <location>
        <begin position="418"/>
        <end position="487"/>
    </location>
</feature>
<evidence type="ECO:0000256" key="2">
    <source>
        <dbReference type="SAM" id="MobiDB-lite"/>
    </source>
</evidence>
<feature type="domain" description="HMG box" evidence="3">
    <location>
        <begin position="418"/>
        <end position="487"/>
    </location>
</feature>
<feature type="compositionally biased region" description="Basic residues" evidence="2">
    <location>
        <begin position="547"/>
        <end position="556"/>
    </location>
</feature>
<feature type="compositionally biased region" description="Low complexity" evidence="2">
    <location>
        <begin position="369"/>
        <end position="389"/>
    </location>
</feature>
<feature type="region of interest" description="Disordered" evidence="2">
    <location>
        <begin position="1"/>
        <end position="22"/>
    </location>
</feature>
<gene>
    <name evidence="5" type="ORF">BQ4739_LOCUS5783</name>
</gene>
<dbReference type="CDD" id="cd00084">
    <property type="entry name" value="HMG-box_SF"/>
    <property type="match status" value="1"/>
</dbReference>